<evidence type="ECO:0000313" key="2">
    <source>
        <dbReference type="Proteomes" id="UP000439903"/>
    </source>
</evidence>
<evidence type="ECO:0000313" key="1">
    <source>
        <dbReference type="EMBL" id="KAF0443000.1"/>
    </source>
</evidence>
<dbReference type="AlphaFoldDB" id="A0A8H4A6F6"/>
<dbReference type="EMBL" id="WTPW01001316">
    <property type="protein sequence ID" value="KAF0443000.1"/>
    <property type="molecule type" value="Genomic_DNA"/>
</dbReference>
<dbReference type="OrthoDB" id="2421164at2759"/>
<sequence length="211" mass="24978">MVRICLELGSTTMMNSFLINTAFLNTVSKLRKHFDNTQVSEIHITPTTIECYNKEGQNVDILFGEDITTIPMKKARLPLLLEDIRIKNIPDHPLKEIVGDKWEDRVVYIRDKIRKSHLNQITLLEYYYFLDKHLEERRWNRNSRRFIKEKFTEEAFKYVWKSAKRLSVDDYSLLLSKAHKVREEELNMFLGLFTPFAEAQACLKSFAEAQV</sequence>
<protein>
    <submittedName>
        <fullName evidence="1">Uncharacterized protein</fullName>
    </submittedName>
</protein>
<accession>A0A8H4A6F6</accession>
<keyword evidence="2" id="KW-1185">Reference proteome</keyword>
<dbReference type="Proteomes" id="UP000439903">
    <property type="component" value="Unassembled WGS sequence"/>
</dbReference>
<organism evidence="1 2">
    <name type="scientific">Gigaspora margarita</name>
    <dbReference type="NCBI Taxonomy" id="4874"/>
    <lineage>
        <taxon>Eukaryota</taxon>
        <taxon>Fungi</taxon>
        <taxon>Fungi incertae sedis</taxon>
        <taxon>Mucoromycota</taxon>
        <taxon>Glomeromycotina</taxon>
        <taxon>Glomeromycetes</taxon>
        <taxon>Diversisporales</taxon>
        <taxon>Gigasporaceae</taxon>
        <taxon>Gigaspora</taxon>
    </lineage>
</organism>
<gene>
    <name evidence="1" type="ORF">F8M41_003600</name>
</gene>
<reference evidence="1 2" key="1">
    <citation type="journal article" date="2019" name="Environ. Microbiol.">
        <title>At the nexus of three kingdoms: the genome of the mycorrhizal fungus Gigaspora margarita provides insights into plant, endobacterial and fungal interactions.</title>
        <authorList>
            <person name="Venice F."/>
            <person name="Ghignone S."/>
            <person name="Salvioli di Fossalunga A."/>
            <person name="Amselem J."/>
            <person name="Novero M."/>
            <person name="Xianan X."/>
            <person name="Sedzielewska Toro K."/>
            <person name="Morin E."/>
            <person name="Lipzen A."/>
            <person name="Grigoriev I.V."/>
            <person name="Henrissat B."/>
            <person name="Martin F.M."/>
            <person name="Bonfante P."/>
        </authorList>
    </citation>
    <scope>NUCLEOTIDE SEQUENCE [LARGE SCALE GENOMIC DNA]</scope>
    <source>
        <strain evidence="1 2">BEG34</strain>
    </source>
</reference>
<comment type="caution">
    <text evidence="1">The sequence shown here is derived from an EMBL/GenBank/DDBJ whole genome shotgun (WGS) entry which is preliminary data.</text>
</comment>
<name>A0A8H4A6F6_GIGMA</name>
<proteinExistence type="predicted"/>